<gene>
    <name evidence="2" type="ORF">HAX54_012776</name>
</gene>
<dbReference type="InterPro" id="IPR036396">
    <property type="entry name" value="Cyt_P450_sf"/>
</dbReference>
<dbReference type="EMBL" id="JACEIK010001750">
    <property type="protein sequence ID" value="MCD7471960.1"/>
    <property type="molecule type" value="Genomic_DNA"/>
</dbReference>
<comment type="caution">
    <text evidence="2">The sequence shown here is derived from an EMBL/GenBank/DDBJ whole genome shotgun (WGS) entry which is preliminary data.</text>
</comment>
<feature type="non-terminal residue" evidence="2">
    <location>
        <position position="68"/>
    </location>
</feature>
<sequence>TCLGGSTTSASTMEWRLSRELMKNPKIMKKARDEDNQRKKKKKTNEVPTINEDTIKEAQNMSKLRKSL</sequence>
<dbReference type="Proteomes" id="UP000823775">
    <property type="component" value="Unassembled WGS sequence"/>
</dbReference>
<dbReference type="SUPFAM" id="SSF48264">
    <property type="entry name" value="Cytochrome P450"/>
    <property type="match status" value="1"/>
</dbReference>
<feature type="compositionally biased region" description="Polar residues" evidence="1">
    <location>
        <begin position="46"/>
        <end position="62"/>
    </location>
</feature>
<keyword evidence="3" id="KW-1185">Reference proteome</keyword>
<dbReference type="Pfam" id="PF00067">
    <property type="entry name" value="p450"/>
    <property type="match status" value="1"/>
</dbReference>
<name>A0ABS8TM60_DATST</name>
<feature type="region of interest" description="Disordered" evidence="1">
    <location>
        <begin position="30"/>
        <end position="68"/>
    </location>
</feature>
<evidence type="ECO:0000256" key="1">
    <source>
        <dbReference type="SAM" id="MobiDB-lite"/>
    </source>
</evidence>
<dbReference type="InterPro" id="IPR001128">
    <property type="entry name" value="Cyt_P450"/>
</dbReference>
<accession>A0ABS8TM60</accession>
<organism evidence="2 3">
    <name type="scientific">Datura stramonium</name>
    <name type="common">Jimsonweed</name>
    <name type="synonym">Common thornapple</name>
    <dbReference type="NCBI Taxonomy" id="4076"/>
    <lineage>
        <taxon>Eukaryota</taxon>
        <taxon>Viridiplantae</taxon>
        <taxon>Streptophyta</taxon>
        <taxon>Embryophyta</taxon>
        <taxon>Tracheophyta</taxon>
        <taxon>Spermatophyta</taxon>
        <taxon>Magnoliopsida</taxon>
        <taxon>eudicotyledons</taxon>
        <taxon>Gunneridae</taxon>
        <taxon>Pentapetalae</taxon>
        <taxon>asterids</taxon>
        <taxon>lamiids</taxon>
        <taxon>Solanales</taxon>
        <taxon>Solanaceae</taxon>
        <taxon>Solanoideae</taxon>
        <taxon>Datureae</taxon>
        <taxon>Datura</taxon>
    </lineage>
</organism>
<dbReference type="Gene3D" id="1.10.630.10">
    <property type="entry name" value="Cytochrome P450"/>
    <property type="match status" value="1"/>
</dbReference>
<feature type="non-terminal residue" evidence="2">
    <location>
        <position position="1"/>
    </location>
</feature>
<reference evidence="2 3" key="1">
    <citation type="journal article" date="2021" name="BMC Genomics">
        <title>Datura genome reveals duplications of psychoactive alkaloid biosynthetic genes and high mutation rate following tissue culture.</title>
        <authorList>
            <person name="Rajewski A."/>
            <person name="Carter-House D."/>
            <person name="Stajich J."/>
            <person name="Litt A."/>
        </authorList>
    </citation>
    <scope>NUCLEOTIDE SEQUENCE [LARGE SCALE GENOMIC DNA]</scope>
    <source>
        <strain evidence="2">AR-01</strain>
    </source>
</reference>
<proteinExistence type="predicted"/>
<evidence type="ECO:0000313" key="3">
    <source>
        <dbReference type="Proteomes" id="UP000823775"/>
    </source>
</evidence>
<evidence type="ECO:0000313" key="2">
    <source>
        <dbReference type="EMBL" id="MCD7471960.1"/>
    </source>
</evidence>
<protein>
    <submittedName>
        <fullName evidence="2">Uncharacterized protein</fullName>
    </submittedName>
</protein>